<keyword evidence="1" id="KW-0805">Transcription regulation</keyword>
<name>A0A371NQC5_9MICO</name>
<keyword evidence="7" id="KW-1185">Reference proteome</keyword>
<accession>A0A371NQC5</accession>
<gene>
    <name evidence="6" type="ORF">DY023_15990</name>
</gene>
<dbReference type="Gene3D" id="1.10.10.60">
    <property type="entry name" value="Homeodomain-like"/>
    <property type="match status" value="1"/>
</dbReference>
<dbReference type="PROSITE" id="PS50977">
    <property type="entry name" value="HTH_TETR_2"/>
    <property type="match status" value="1"/>
</dbReference>
<dbReference type="Pfam" id="PF16859">
    <property type="entry name" value="TetR_C_11"/>
    <property type="match status" value="1"/>
</dbReference>
<comment type="caution">
    <text evidence="6">The sequence shown here is derived from an EMBL/GenBank/DDBJ whole genome shotgun (WGS) entry which is preliminary data.</text>
</comment>
<dbReference type="InterPro" id="IPR011075">
    <property type="entry name" value="TetR_C"/>
</dbReference>
<proteinExistence type="predicted"/>
<keyword evidence="3" id="KW-0804">Transcription</keyword>
<reference evidence="6 7" key="1">
    <citation type="submission" date="2018-08" db="EMBL/GenBank/DDBJ databases">
        <title>Isolation, diversity and antifungal activity of Actinobacteria from cow dung.</title>
        <authorList>
            <person name="Ling L."/>
        </authorList>
    </citation>
    <scope>NUCLEOTIDE SEQUENCE [LARGE SCALE GENOMIC DNA]</scope>
    <source>
        <strain evidence="6 7">NEAU-LLE</strain>
    </source>
</reference>
<dbReference type="InterPro" id="IPR009057">
    <property type="entry name" value="Homeodomain-like_sf"/>
</dbReference>
<dbReference type="InterPro" id="IPR036271">
    <property type="entry name" value="Tet_transcr_reg_TetR-rel_C_sf"/>
</dbReference>
<dbReference type="PANTHER" id="PTHR30055">
    <property type="entry name" value="HTH-TYPE TRANSCRIPTIONAL REGULATOR RUTR"/>
    <property type="match status" value="1"/>
</dbReference>
<evidence type="ECO:0000256" key="4">
    <source>
        <dbReference type="PROSITE-ProRule" id="PRU00335"/>
    </source>
</evidence>
<dbReference type="GO" id="GO:0003700">
    <property type="term" value="F:DNA-binding transcription factor activity"/>
    <property type="evidence" value="ECO:0007669"/>
    <property type="project" value="TreeGrafter"/>
</dbReference>
<protein>
    <submittedName>
        <fullName evidence="6">TetR/AcrR family transcriptional regulator</fullName>
    </submittedName>
</protein>
<dbReference type="RefSeq" id="WP_116243337.1">
    <property type="nucleotide sequence ID" value="NZ_QUAB01000047.1"/>
</dbReference>
<dbReference type="SUPFAM" id="SSF46689">
    <property type="entry name" value="Homeodomain-like"/>
    <property type="match status" value="1"/>
</dbReference>
<evidence type="ECO:0000259" key="5">
    <source>
        <dbReference type="PROSITE" id="PS50977"/>
    </source>
</evidence>
<dbReference type="AlphaFoldDB" id="A0A371NQC5"/>
<feature type="domain" description="HTH tetR-type" evidence="5">
    <location>
        <begin position="15"/>
        <end position="75"/>
    </location>
</feature>
<dbReference type="OrthoDB" id="9796019at2"/>
<dbReference type="Proteomes" id="UP000262172">
    <property type="component" value="Unassembled WGS sequence"/>
</dbReference>
<dbReference type="PANTHER" id="PTHR30055:SF148">
    <property type="entry name" value="TETR-FAMILY TRANSCRIPTIONAL REGULATOR"/>
    <property type="match status" value="1"/>
</dbReference>
<dbReference type="InterPro" id="IPR050109">
    <property type="entry name" value="HTH-type_TetR-like_transc_reg"/>
</dbReference>
<evidence type="ECO:0000313" key="7">
    <source>
        <dbReference type="Proteomes" id="UP000262172"/>
    </source>
</evidence>
<dbReference type="EMBL" id="QUAB01000047">
    <property type="protein sequence ID" value="REJ04394.1"/>
    <property type="molecule type" value="Genomic_DNA"/>
</dbReference>
<sequence length="200" mass="21565">MSEEARPRGGRPRDAGLTERILDEALRVIIAGGFAGMRIEQLATAVGCGKAAVYRRFSTPGELAAEAIARALPPAGVVDTGDVVTDLIAINQEITRGLAPDDERHASAGSLLSAMLAPEVRPHIWERYFAARRARAREIIARGKERGQISLDVDADDVIDALSGYSLYRSSMRGVELEDAHTRRIVQLLLGVSPDALPPM</sequence>
<evidence type="ECO:0000256" key="2">
    <source>
        <dbReference type="ARBA" id="ARBA00023125"/>
    </source>
</evidence>
<dbReference type="InterPro" id="IPR001647">
    <property type="entry name" value="HTH_TetR"/>
</dbReference>
<dbReference type="Gene3D" id="1.10.357.10">
    <property type="entry name" value="Tetracycline Repressor, domain 2"/>
    <property type="match status" value="1"/>
</dbReference>
<evidence type="ECO:0000313" key="6">
    <source>
        <dbReference type="EMBL" id="REJ04394.1"/>
    </source>
</evidence>
<evidence type="ECO:0000256" key="3">
    <source>
        <dbReference type="ARBA" id="ARBA00023163"/>
    </source>
</evidence>
<dbReference type="Pfam" id="PF00440">
    <property type="entry name" value="TetR_N"/>
    <property type="match status" value="1"/>
</dbReference>
<dbReference type="SUPFAM" id="SSF48498">
    <property type="entry name" value="Tetracyclin repressor-like, C-terminal domain"/>
    <property type="match status" value="1"/>
</dbReference>
<evidence type="ECO:0000256" key="1">
    <source>
        <dbReference type="ARBA" id="ARBA00023015"/>
    </source>
</evidence>
<organism evidence="6 7">
    <name type="scientific">Microbacterium bovistercoris</name>
    <dbReference type="NCBI Taxonomy" id="2293570"/>
    <lineage>
        <taxon>Bacteria</taxon>
        <taxon>Bacillati</taxon>
        <taxon>Actinomycetota</taxon>
        <taxon>Actinomycetes</taxon>
        <taxon>Micrococcales</taxon>
        <taxon>Microbacteriaceae</taxon>
        <taxon>Microbacterium</taxon>
    </lineage>
</organism>
<feature type="DNA-binding region" description="H-T-H motif" evidence="4">
    <location>
        <begin position="38"/>
        <end position="57"/>
    </location>
</feature>
<dbReference type="GO" id="GO:0000976">
    <property type="term" value="F:transcription cis-regulatory region binding"/>
    <property type="evidence" value="ECO:0007669"/>
    <property type="project" value="TreeGrafter"/>
</dbReference>
<keyword evidence="2 4" id="KW-0238">DNA-binding</keyword>